<evidence type="ECO:0000256" key="4">
    <source>
        <dbReference type="ARBA" id="ARBA00022617"/>
    </source>
</evidence>
<organism evidence="11 12">
    <name type="scientific">Claviceps pusilla</name>
    <dbReference type="NCBI Taxonomy" id="123648"/>
    <lineage>
        <taxon>Eukaryota</taxon>
        <taxon>Fungi</taxon>
        <taxon>Dikarya</taxon>
        <taxon>Ascomycota</taxon>
        <taxon>Pezizomycotina</taxon>
        <taxon>Sordariomycetes</taxon>
        <taxon>Hypocreomycetidae</taxon>
        <taxon>Hypocreales</taxon>
        <taxon>Clavicipitaceae</taxon>
        <taxon>Claviceps</taxon>
    </lineage>
</organism>
<dbReference type="OrthoDB" id="1844152at2759"/>
<keyword evidence="12" id="KW-1185">Reference proteome</keyword>
<dbReference type="SUPFAM" id="SSF48264">
    <property type="entry name" value="Cytochrome P450"/>
    <property type="match status" value="1"/>
</dbReference>
<comment type="cofactor">
    <cofactor evidence="1 9">
        <name>heme</name>
        <dbReference type="ChEBI" id="CHEBI:30413"/>
    </cofactor>
</comment>
<dbReference type="GO" id="GO:0004497">
    <property type="term" value="F:monooxygenase activity"/>
    <property type="evidence" value="ECO:0007669"/>
    <property type="project" value="UniProtKB-KW"/>
</dbReference>
<feature type="binding site" description="axial binding residue" evidence="9">
    <location>
        <position position="413"/>
    </location>
    <ligand>
        <name>heme</name>
        <dbReference type="ChEBI" id="CHEBI:30413"/>
    </ligand>
    <ligandPart>
        <name>Fe</name>
        <dbReference type="ChEBI" id="CHEBI:18248"/>
    </ligandPart>
</feature>
<evidence type="ECO:0000313" key="11">
    <source>
        <dbReference type="EMBL" id="KAG6005681.1"/>
    </source>
</evidence>
<dbReference type="GO" id="GO:0005506">
    <property type="term" value="F:iron ion binding"/>
    <property type="evidence" value="ECO:0007669"/>
    <property type="project" value="InterPro"/>
</dbReference>
<dbReference type="InterPro" id="IPR036396">
    <property type="entry name" value="Cyt_P450_sf"/>
</dbReference>
<dbReference type="AlphaFoldDB" id="A0A9P7NBS5"/>
<comment type="caution">
    <text evidence="11">The sequence shown here is derived from an EMBL/GenBank/DDBJ whole genome shotgun (WGS) entry which is preliminary data.</text>
</comment>
<evidence type="ECO:0000256" key="9">
    <source>
        <dbReference type="PIRSR" id="PIRSR602403-1"/>
    </source>
</evidence>
<keyword evidence="5 9" id="KW-0479">Metal-binding</keyword>
<evidence type="ECO:0000256" key="5">
    <source>
        <dbReference type="ARBA" id="ARBA00022723"/>
    </source>
</evidence>
<proteinExistence type="inferred from homology"/>
<name>A0A9P7NBS5_9HYPO</name>
<gene>
    <name evidence="11" type="ORF">E4U43_000556</name>
</gene>
<reference evidence="11" key="1">
    <citation type="journal article" date="2020" name="bioRxiv">
        <title>Whole genome comparisons of ergot fungi reveals the divergence and evolution of species within the genus Claviceps are the result of varying mechanisms driving genome evolution and host range expansion.</title>
        <authorList>
            <person name="Wyka S.A."/>
            <person name="Mondo S.J."/>
            <person name="Liu M."/>
            <person name="Dettman J."/>
            <person name="Nalam V."/>
            <person name="Broders K.D."/>
        </authorList>
    </citation>
    <scope>NUCLEOTIDE SEQUENCE</scope>
    <source>
        <strain evidence="11">CCC 602</strain>
    </source>
</reference>
<dbReference type="PANTHER" id="PTHR46206">
    <property type="entry name" value="CYTOCHROME P450"/>
    <property type="match status" value="1"/>
</dbReference>
<dbReference type="Pfam" id="PF00067">
    <property type="entry name" value="p450"/>
    <property type="match status" value="1"/>
</dbReference>
<comment type="pathway">
    <text evidence="2">Secondary metabolite biosynthesis.</text>
</comment>
<dbReference type="CDD" id="cd11041">
    <property type="entry name" value="CYP503A1-like"/>
    <property type="match status" value="1"/>
</dbReference>
<dbReference type="PANTHER" id="PTHR46206:SF2">
    <property type="entry name" value="CYTOCHROME P450 MONOOXYGENASE AUSG-RELATED"/>
    <property type="match status" value="1"/>
</dbReference>
<evidence type="ECO:0000256" key="3">
    <source>
        <dbReference type="ARBA" id="ARBA00010617"/>
    </source>
</evidence>
<dbReference type="EMBL" id="SRPW01001165">
    <property type="protein sequence ID" value="KAG6005681.1"/>
    <property type="molecule type" value="Genomic_DNA"/>
</dbReference>
<comment type="similarity">
    <text evidence="3 10">Belongs to the cytochrome P450 family.</text>
</comment>
<evidence type="ECO:0000256" key="2">
    <source>
        <dbReference type="ARBA" id="ARBA00005179"/>
    </source>
</evidence>
<evidence type="ECO:0000256" key="7">
    <source>
        <dbReference type="ARBA" id="ARBA00023004"/>
    </source>
</evidence>
<evidence type="ECO:0000313" key="12">
    <source>
        <dbReference type="Proteomes" id="UP000748025"/>
    </source>
</evidence>
<evidence type="ECO:0000256" key="8">
    <source>
        <dbReference type="ARBA" id="ARBA00023033"/>
    </source>
</evidence>
<evidence type="ECO:0000256" key="1">
    <source>
        <dbReference type="ARBA" id="ARBA00001971"/>
    </source>
</evidence>
<evidence type="ECO:0000256" key="6">
    <source>
        <dbReference type="ARBA" id="ARBA00023002"/>
    </source>
</evidence>
<dbReference type="PROSITE" id="PS00086">
    <property type="entry name" value="CYTOCHROME_P450"/>
    <property type="match status" value="1"/>
</dbReference>
<evidence type="ECO:0000256" key="10">
    <source>
        <dbReference type="RuleBase" id="RU000461"/>
    </source>
</evidence>
<dbReference type="InterPro" id="IPR017972">
    <property type="entry name" value="Cyt_P450_CS"/>
</dbReference>
<accession>A0A9P7NBS5</accession>
<dbReference type="InterPro" id="IPR002403">
    <property type="entry name" value="Cyt_P450_E_grp-IV"/>
</dbReference>
<dbReference type="Proteomes" id="UP000748025">
    <property type="component" value="Unassembled WGS sequence"/>
</dbReference>
<dbReference type="Gene3D" id="1.10.630.10">
    <property type="entry name" value="Cytochrome P450"/>
    <property type="match status" value="1"/>
</dbReference>
<dbReference type="PRINTS" id="PR00465">
    <property type="entry name" value="EP450IV"/>
</dbReference>
<dbReference type="GO" id="GO:0016705">
    <property type="term" value="F:oxidoreductase activity, acting on paired donors, with incorporation or reduction of molecular oxygen"/>
    <property type="evidence" value="ECO:0007669"/>
    <property type="project" value="InterPro"/>
</dbReference>
<protein>
    <submittedName>
        <fullName evidence="11">Uncharacterized protein</fullName>
    </submittedName>
</protein>
<keyword evidence="6 10" id="KW-0560">Oxidoreductase</keyword>
<dbReference type="InterPro" id="IPR001128">
    <property type="entry name" value="Cyt_P450"/>
</dbReference>
<keyword evidence="4 9" id="KW-0349">Heme</keyword>
<keyword evidence="7 9" id="KW-0408">Iron</keyword>
<dbReference type="GO" id="GO:0020037">
    <property type="term" value="F:heme binding"/>
    <property type="evidence" value="ECO:0007669"/>
    <property type="project" value="InterPro"/>
</dbReference>
<sequence length="474" mass="54035">MDMMNSATKSFVDSPRKTYYSMSLLLLAIGMATFRVMTRPKTNAPSLHPPGFFEFFAVRRRVQAIHGSRSLLEDSYKSFPGKSFRIMTNFAEMIILPYKSANEIRNDERFSFFGFTRRTLNEETAFAMSEILTEEQDWHTITLKKVALELIARISSRVFLGEELCRNEEWLKVTREYAVTIFQAVNEMLVWPSLVRGIVSRFSPTSRRAASLIKDARMCMEPVLEKRQQERASGTYVPYNDAIEWFEAAAKSDKEDLVLAQLGLSTAAIFGTMDSLSQTVGHLAVHHDFIEPLRKEVIECLVEGGWNKTTLQNMKLLDSCIKESLRMKPMFMFSMGRRVREDVTLSDGTFLPKGSLVAVSSQGMHDPAVYANPYQWDGARFFNMGHQPGQEQTSQLVATGPNHLAFGHGHHACPGRFFAANEIKIALAHLLLKYDFRLHDREPRVKTHGLSQNTDPDFKLDVRRRREEIDLGAL</sequence>
<keyword evidence="8 10" id="KW-0503">Monooxygenase</keyword>